<feature type="domain" description="PROP1-like PPR" evidence="2">
    <location>
        <begin position="1"/>
        <end position="61"/>
    </location>
</feature>
<dbReference type="InterPro" id="IPR033443">
    <property type="entry name" value="PROP1-like_PPR_dom"/>
</dbReference>
<dbReference type="EMBL" id="JAJFAZ020000008">
    <property type="protein sequence ID" value="KAI5312805.1"/>
    <property type="molecule type" value="Genomic_DNA"/>
</dbReference>
<dbReference type="PANTHER" id="PTHR13547:SF7">
    <property type="entry name" value="RIBONUCLEASE P"/>
    <property type="match status" value="1"/>
</dbReference>
<proteinExistence type="predicted"/>
<evidence type="ECO:0000259" key="2">
    <source>
        <dbReference type="Pfam" id="PF17177"/>
    </source>
</evidence>
<organism evidence="3 4">
    <name type="scientific">Prunus dulcis</name>
    <name type="common">Almond</name>
    <name type="synonym">Amygdalus dulcis</name>
    <dbReference type="NCBI Taxonomy" id="3755"/>
    <lineage>
        <taxon>Eukaryota</taxon>
        <taxon>Viridiplantae</taxon>
        <taxon>Streptophyta</taxon>
        <taxon>Embryophyta</taxon>
        <taxon>Tracheophyta</taxon>
        <taxon>Spermatophyta</taxon>
        <taxon>Magnoliopsida</taxon>
        <taxon>eudicotyledons</taxon>
        <taxon>Gunneridae</taxon>
        <taxon>Pentapetalae</taxon>
        <taxon>rosids</taxon>
        <taxon>fabids</taxon>
        <taxon>Rosales</taxon>
        <taxon>Rosaceae</taxon>
        <taxon>Amygdaloideae</taxon>
        <taxon>Amygdaleae</taxon>
        <taxon>Prunus</taxon>
    </lineage>
</organism>
<evidence type="ECO:0000313" key="3">
    <source>
        <dbReference type="EMBL" id="KAI5312805.1"/>
    </source>
</evidence>
<sequence length="121" mass="13472">MLEHGIYPEESELEALLPVSVGVGKGDKVYYMLHKLRTSVRWVSPSTANLIMNWFHSKEAARVGKIKWDSRLIREAIENGGGGWDGQGWLGKGKYYVFRTTIGADGLCKCSGEKLATIQID</sequence>
<dbReference type="Gene3D" id="1.25.40.10">
    <property type="entry name" value="Tetratricopeptide repeat domain"/>
    <property type="match status" value="1"/>
</dbReference>
<dbReference type="PANTHER" id="PTHR13547">
    <property type="match status" value="1"/>
</dbReference>
<evidence type="ECO:0000313" key="4">
    <source>
        <dbReference type="Proteomes" id="UP001054821"/>
    </source>
</evidence>
<dbReference type="InterPro" id="IPR011990">
    <property type="entry name" value="TPR-like_helical_dom_sf"/>
</dbReference>
<protein>
    <recommendedName>
        <fullName evidence="2">PROP1-like PPR domain-containing protein</fullName>
    </recommendedName>
</protein>
<comment type="caution">
    <text evidence="3">The sequence shown here is derived from an EMBL/GenBank/DDBJ whole genome shotgun (WGS) entry which is preliminary data.</text>
</comment>
<dbReference type="GO" id="GO:0004526">
    <property type="term" value="F:ribonuclease P activity"/>
    <property type="evidence" value="ECO:0007669"/>
    <property type="project" value="TreeGrafter"/>
</dbReference>
<name>A0AAD4YKV9_PRUDU</name>
<dbReference type="Proteomes" id="UP001054821">
    <property type="component" value="Chromosome 8"/>
</dbReference>
<gene>
    <name evidence="3" type="ORF">L3X38_041979</name>
</gene>
<evidence type="ECO:0000256" key="1">
    <source>
        <dbReference type="ARBA" id="ARBA00022737"/>
    </source>
</evidence>
<dbReference type="AlphaFoldDB" id="A0AAD4YKV9"/>
<dbReference type="Pfam" id="PF17177">
    <property type="entry name" value="PPR_long"/>
    <property type="match status" value="1"/>
</dbReference>
<dbReference type="FunFam" id="1.25.40.10:FF:003531">
    <property type="entry name" value="Uncharacterized protein"/>
    <property type="match status" value="1"/>
</dbReference>
<reference evidence="3 4" key="1">
    <citation type="journal article" date="2022" name="G3 (Bethesda)">
        <title>Whole-genome sequence and methylome profiling of the almond [Prunus dulcis (Mill.) D.A. Webb] cultivar 'Nonpareil'.</title>
        <authorList>
            <person name="D'Amico-Willman K.M."/>
            <person name="Ouma W.Z."/>
            <person name="Meulia T."/>
            <person name="Sideli G.M."/>
            <person name="Gradziel T.M."/>
            <person name="Fresnedo-Ramirez J."/>
        </authorList>
    </citation>
    <scope>NUCLEOTIDE SEQUENCE [LARGE SCALE GENOMIC DNA]</scope>
    <source>
        <strain evidence="3">Clone GOH B32 T37-40</strain>
    </source>
</reference>
<keyword evidence="4" id="KW-1185">Reference proteome</keyword>
<keyword evidence="1" id="KW-0677">Repeat</keyword>
<accession>A0AAD4YKV9</accession>
<dbReference type="GO" id="GO:0001682">
    <property type="term" value="P:tRNA 5'-leader removal"/>
    <property type="evidence" value="ECO:0007669"/>
    <property type="project" value="TreeGrafter"/>
</dbReference>